<keyword evidence="2 5" id="KW-0489">Methyltransferase</keyword>
<protein>
    <submittedName>
        <fullName evidence="5">SAM-dependent methyltransferase</fullName>
    </submittedName>
</protein>
<dbReference type="RefSeq" id="WP_124541231.1">
    <property type="nucleotide sequence ID" value="NZ_QUSW01000004.1"/>
</dbReference>
<dbReference type="InterPro" id="IPR013216">
    <property type="entry name" value="Methyltransf_11"/>
</dbReference>
<dbReference type="OrthoDB" id="9808140at2"/>
<evidence type="ECO:0000256" key="1">
    <source>
        <dbReference type="ARBA" id="ARBA00008361"/>
    </source>
</evidence>
<evidence type="ECO:0000256" key="2">
    <source>
        <dbReference type="ARBA" id="ARBA00022603"/>
    </source>
</evidence>
<reference evidence="5 6" key="2">
    <citation type="submission" date="2018-12" db="EMBL/GenBank/DDBJ databases">
        <title>Rhizobacter gummiphilus sp. nov., a rubber-degrading bacterium isolated from the soil of a botanical garden in Japan.</title>
        <authorList>
            <person name="Shunsuke S.S."/>
        </authorList>
    </citation>
    <scope>NUCLEOTIDE SEQUENCE [LARGE SCALE GENOMIC DNA]</scope>
    <source>
        <strain evidence="5 6">S-16</strain>
    </source>
</reference>
<dbReference type="InterPro" id="IPR029063">
    <property type="entry name" value="SAM-dependent_MTases_sf"/>
</dbReference>
<dbReference type="AlphaFoldDB" id="A0A3N7HQF2"/>
<keyword evidence="3 5" id="KW-0808">Transferase</keyword>
<dbReference type="PANTHER" id="PTHR44942:SF4">
    <property type="entry name" value="METHYLTRANSFERASE TYPE 11 DOMAIN-CONTAINING PROTEIN"/>
    <property type="match status" value="1"/>
</dbReference>
<evidence type="ECO:0000313" key="6">
    <source>
        <dbReference type="Proteomes" id="UP000267464"/>
    </source>
</evidence>
<comment type="similarity">
    <text evidence="1">Belongs to the methyltransferase superfamily.</text>
</comment>
<dbReference type="Pfam" id="PF08241">
    <property type="entry name" value="Methyltransf_11"/>
    <property type="match status" value="1"/>
</dbReference>
<evidence type="ECO:0000313" key="5">
    <source>
        <dbReference type="EMBL" id="RQP23923.1"/>
    </source>
</evidence>
<dbReference type="SUPFAM" id="SSF53335">
    <property type="entry name" value="S-adenosyl-L-methionine-dependent methyltransferases"/>
    <property type="match status" value="1"/>
</dbReference>
<organism evidence="5 6">
    <name type="scientific">Piscinibacter terrae</name>
    <dbReference type="NCBI Taxonomy" id="2496871"/>
    <lineage>
        <taxon>Bacteria</taxon>
        <taxon>Pseudomonadati</taxon>
        <taxon>Pseudomonadota</taxon>
        <taxon>Betaproteobacteria</taxon>
        <taxon>Burkholderiales</taxon>
        <taxon>Sphaerotilaceae</taxon>
        <taxon>Piscinibacter</taxon>
    </lineage>
</organism>
<dbReference type="PANTHER" id="PTHR44942">
    <property type="entry name" value="METHYLTRANSF_11 DOMAIN-CONTAINING PROTEIN"/>
    <property type="match status" value="1"/>
</dbReference>
<comment type="caution">
    <text evidence="5">The sequence shown here is derived from an EMBL/GenBank/DDBJ whole genome shotgun (WGS) entry which is preliminary data.</text>
</comment>
<feature type="domain" description="Methyltransferase type 11" evidence="4">
    <location>
        <begin position="56"/>
        <end position="144"/>
    </location>
</feature>
<evidence type="ECO:0000259" key="4">
    <source>
        <dbReference type="Pfam" id="PF08241"/>
    </source>
</evidence>
<proteinExistence type="inferred from homology"/>
<keyword evidence="6" id="KW-1185">Reference proteome</keyword>
<dbReference type="EMBL" id="QUSW01000004">
    <property type="protein sequence ID" value="RQP23923.1"/>
    <property type="molecule type" value="Genomic_DNA"/>
</dbReference>
<dbReference type="GO" id="GO:0032259">
    <property type="term" value="P:methylation"/>
    <property type="evidence" value="ECO:0007669"/>
    <property type="project" value="UniProtKB-KW"/>
</dbReference>
<dbReference type="GO" id="GO:0008757">
    <property type="term" value="F:S-adenosylmethionine-dependent methyltransferase activity"/>
    <property type="evidence" value="ECO:0007669"/>
    <property type="project" value="InterPro"/>
</dbReference>
<dbReference type="InterPro" id="IPR051052">
    <property type="entry name" value="Diverse_substrate_MTase"/>
</dbReference>
<dbReference type="Gene3D" id="3.40.50.150">
    <property type="entry name" value="Vaccinia Virus protein VP39"/>
    <property type="match status" value="1"/>
</dbReference>
<sequence>MSQPSDKSSRSIHQVAATGYAAGADTYAKGRPGYPAALHEWLRTTLGVGPGAAVIDLGAGTGKFTRLLVDGGADVTAVEPVAQMLSLLSQDLPQAKAVQGTATQMPLDSASADVVVCAQAFHWFASPEALSEMARVLKPGGRLALVWNLRDAQVPWVARMDAIVDRHEGEVPRFYKGTWRSAFPHPAFGELQEWQFENPSMGAPDDVIVRRVLSTSFISALAAEERRQVEAELRELIAQEPELRGRERVSVPYLTFAFCARKLV</sequence>
<name>A0A3N7HQF2_9BURK</name>
<accession>A0A3N7HQF2</accession>
<dbReference type="Proteomes" id="UP000267464">
    <property type="component" value="Unassembled WGS sequence"/>
</dbReference>
<dbReference type="CDD" id="cd02440">
    <property type="entry name" value="AdoMet_MTases"/>
    <property type="match status" value="1"/>
</dbReference>
<reference evidence="5 6" key="1">
    <citation type="submission" date="2018-08" db="EMBL/GenBank/DDBJ databases">
        <authorList>
            <person name="Khan S.A."/>
            <person name="Jeon C.O."/>
            <person name="Chun B.H."/>
            <person name="Jeong S.E."/>
        </authorList>
    </citation>
    <scope>NUCLEOTIDE SEQUENCE [LARGE SCALE GENOMIC DNA]</scope>
    <source>
        <strain evidence="5 6">S-16</strain>
    </source>
</reference>
<gene>
    <name evidence="5" type="ORF">DZC73_15265</name>
</gene>
<evidence type="ECO:0000256" key="3">
    <source>
        <dbReference type="ARBA" id="ARBA00022679"/>
    </source>
</evidence>